<dbReference type="RefSeq" id="WP_068437132.1">
    <property type="nucleotide sequence ID" value="NZ_FTOH01000004.1"/>
</dbReference>
<name>A0A1N7LNK0_9GAMM</name>
<dbReference type="PANTHER" id="PTHR42850:SF11">
    <property type="entry name" value="BIS(5'-NUCLEOSYL)-TETRAPHOSPHATASE [SYMMETRICAL]"/>
    <property type="match status" value="1"/>
</dbReference>
<dbReference type="GO" id="GO:0110154">
    <property type="term" value="P:RNA decapping"/>
    <property type="evidence" value="ECO:0007669"/>
    <property type="project" value="TreeGrafter"/>
</dbReference>
<dbReference type="InterPro" id="IPR050126">
    <property type="entry name" value="Ap4A_hydrolase"/>
</dbReference>
<reference evidence="3" key="1">
    <citation type="submission" date="2017-01" db="EMBL/GenBank/DDBJ databases">
        <authorList>
            <person name="Varghese N."/>
            <person name="Submissions S."/>
        </authorList>
    </citation>
    <scope>NUCLEOTIDE SEQUENCE [LARGE SCALE GENOMIC DNA]</scope>
    <source>
        <strain evidence="3">DSM 24913</strain>
    </source>
</reference>
<dbReference type="PANTHER" id="PTHR42850">
    <property type="entry name" value="METALLOPHOSPHOESTERASE"/>
    <property type="match status" value="1"/>
</dbReference>
<proteinExistence type="predicted"/>
<gene>
    <name evidence="2" type="ORF">SAMN05421686_104113</name>
</gene>
<dbReference type="SUPFAM" id="SSF56300">
    <property type="entry name" value="Metallo-dependent phosphatases"/>
    <property type="match status" value="1"/>
</dbReference>
<dbReference type="InterPro" id="IPR029052">
    <property type="entry name" value="Metallo-depent_PP-like"/>
</dbReference>
<organism evidence="2 3">
    <name type="scientific">Thalassolituus maritimus</name>
    <dbReference type="NCBI Taxonomy" id="484498"/>
    <lineage>
        <taxon>Bacteria</taxon>
        <taxon>Pseudomonadati</taxon>
        <taxon>Pseudomonadota</taxon>
        <taxon>Gammaproteobacteria</taxon>
        <taxon>Oceanospirillales</taxon>
        <taxon>Oceanospirillaceae</taxon>
        <taxon>Thalassolituus</taxon>
    </lineage>
</organism>
<dbReference type="OrthoDB" id="5296354at2"/>
<sequence length="219" mass="25514">MILKAHRLTLPVNNEGSDYVVGDIHGHVTQLKSQLADIGFNADTDRVICVGDLIDRGPESIEALELLDEPWFFAVLGNHEYLMISGMKYKNSRERMTWLNHGGDWVMHTSPDQWPAWFDRIERLPVAIEVENREGVRYGIVHADFPSDHWDNFEQFDQDQLYRCIWSRSNFNSRSEHSVRGIDYLFHGHCISDFELKLGNRYYIEPGVFLGNDFIIKKL</sequence>
<dbReference type="GO" id="GO:0005737">
    <property type="term" value="C:cytoplasm"/>
    <property type="evidence" value="ECO:0007669"/>
    <property type="project" value="TreeGrafter"/>
</dbReference>
<dbReference type="AlphaFoldDB" id="A0A1N7LNK0"/>
<dbReference type="Pfam" id="PF00149">
    <property type="entry name" value="Metallophos"/>
    <property type="match status" value="1"/>
</dbReference>
<evidence type="ECO:0000259" key="1">
    <source>
        <dbReference type="Pfam" id="PF00149"/>
    </source>
</evidence>
<dbReference type="STRING" id="484498.SAMN05421686_104113"/>
<keyword evidence="3" id="KW-1185">Reference proteome</keyword>
<dbReference type="EMBL" id="FTOH01000004">
    <property type="protein sequence ID" value="SIS75400.1"/>
    <property type="molecule type" value="Genomic_DNA"/>
</dbReference>
<dbReference type="GO" id="GO:0008803">
    <property type="term" value="F:bis(5'-nucleosyl)-tetraphosphatase (symmetrical) activity"/>
    <property type="evidence" value="ECO:0007669"/>
    <property type="project" value="TreeGrafter"/>
</dbReference>
<dbReference type="Gene3D" id="3.60.21.10">
    <property type="match status" value="1"/>
</dbReference>
<dbReference type="Proteomes" id="UP000185639">
    <property type="component" value="Unassembled WGS sequence"/>
</dbReference>
<evidence type="ECO:0000313" key="2">
    <source>
        <dbReference type="EMBL" id="SIS75400.1"/>
    </source>
</evidence>
<dbReference type="InterPro" id="IPR004843">
    <property type="entry name" value="Calcineurin-like_PHP"/>
</dbReference>
<protein>
    <submittedName>
        <fullName evidence="2">Serine/threonine protein phosphatase 1</fullName>
    </submittedName>
</protein>
<feature type="domain" description="Calcineurin-like phosphoesterase" evidence="1">
    <location>
        <begin position="20"/>
        <end position="189"/>
    </location>
</feature>
<evidence type="ECO:0000313" key="3">
    <source>
        <dbReference type="Proteomes" id="UP000185639"/>
    </source>
</evidence>
<dbReference type="GO" id="GO:0016791">
    <property type="term" value="F:phosphatase activity"/>
    <property type="evidence" value="ECO:0007669"/>
    <property type="project" value="TreeGrafter"/>
</dbReference>
<accession>A0A1N7LNK0</accession>